<sequence>MPPVSTMPFGLDFAFKRGVRSPLIPITLDEEEEKETLKPPKFKALAQEDIKKIKAESVKANTEEFNREPAWNEWKRMEEEAGTVVPSKKTGPYIMNHRVLNATRRWRISVKAAQHSWAAILVDRHGKEYTSVWPCDRRLLSIGLPGYTPKPMGEDDIVLSAANNLHTAWRIAPSKKDETDAKDYPYEEHAWHEDSDQFFWNDKLAKVGTFRAALGSFQFLSLNRIDAD</sequence>
<organism evidence="1 2">
    <name type="scientific">Hymenoscyphus albidus</name>
    <dbReference type="NCBI Taxonomy" id="595503"/>
    <lineage>
        <taxon>Eukaryota</taxon>
        <taxon>Fungi</taxon>
        <taxon>Dikarya</taxon>
        <taxon>Ascomycota</taxon>
        <taxon>Pezizomycotina</taxon>
        <taxon>Leotiomycetes</taxon>
        <taxon>Helotiales</taxon>
        <taxon>Helotiaceae</taxon>
        <taxon>Hymenoscyphus</taxon>
    </lineage>
</organism>
<accession>A0A9N9LV11</accession>
<reference evidence="1" key="1">
    <citation type="submission" date="2021-07" db="EMBL/GenBank/DDBJ databases">
        <authorList>
            <person name="Durling M."/>
        </authorList>
    </citation>
    <scope>NUCLEOTIDE SEQUENCE</scope>
</reference>
<evidence type="ECO:0000313" key="1">
    <source>
        <dbReference type="EMBL" id="CAG8979042.1"/>
    </source>
</evidence>
<proteinExistence type="predicted"/>
<protein>
    <submittedName>
        <fullName evidence="1">Uncharacterized protein</fullName>
    </submittedName>
</protein>
<gene>
    <name evidence="1" type="ORF">HYALB_00011612</name>
</gene>
<evidence type="ECO:0000313" key="2">
    <source>
        <dbReference type="Proteomes" id="UP000701801"/>
    </source>
</evidence>
<comment type="caution">
    <text evidence="1">The sequence shown here is derived from an EMBL/GenBank/DDBJ whole genome shotgun (WGS) entry which is preliminary data.</text>
</comment>
<name>A0A9N9LV11_9HELO</name>
<dbReference type="AlphaFoldDB" id="A0A9N9LV11"/>
<keyword evidence="2" id="KW-1185">Reference proteome</keyword>
<dbReference type="EMBL" id="CAJVRM010000294">
    <property type="protein sequence ID" value="CAG8979042.1"/>
    <property type="molecule type" value="Genomic_DNA"/>
</dbReference>
<dbReference type="Proteomes" id="UP000701801">
    <property type="component" value="Unassembled WGS sequence"/>
</dbReference>